<organism evidence="4 5">
    <name type="scientific">Trametes pubescens</name>
    <name type="common">White-rot fungus</name>
    <dbReference type="NCBI Taxonomy" id="154538"/>
    <lineage>
        <taxon>Eukaryota</taxon>
        <taxon>Fungi</taxon>
        <taxon>Dikarya</taxon>
        <taxon>Basidiomycota</taxon>
        <taxon>Agaricomycotina</taxon>
        <taxon>Agaricomycetes</taxon>
        <taxon>Polyporales</taxon>
        <taxon>Polyporaceae</taxon>
        <taxon>Trametes</taxon>
    </lineage>
</organism>
<protein>
    <submittedName>
        <fullName evidence="4">Protein OPI10-like protein</fullName>
    </submittedName>
</protein>
<evidence type="ECO:0000313" key="4">
    <source>
        <dbReference type="EMBL" id="OJT08626.1"/>
    </source>
</evidence>
<dbReference type="InterPro" id="IPR008493">
    <property type="entry name" value="Hikeshi-like_N"/>
</dbReference>
<comment type="caution">
    <text evidence="4">The sequence shown here is derived from an EMBL/GenBank/DDBJ whole genome shotgun (WGS) entry which is preliminary data.</text>
</comment>
<feature type="domain" description="Hikeshi-like N-terminal" evidence="2">
    <location>
        <begin position="6"/>
        <end position="44"/>
    </location>
</feature>
<evidence type="ECO:0000313" key="5">
    <source>
        <dbReference type="Proteomes" id="UP000184267"/>
    </source>
</evidence>
<dbReference type="OrthoDB" id="10248398at2759"/>
<dbReference type="PANTHER" id="PTHR12925:SF0">
    <property type="entry name" value="PROTEIN HIKESHI"/>
    <property type="match status" value="1"/>
</dbReference>
<dbReference type="InterPro" id="IPR048364">
    <property type="entry name" value="Hikeshi-like_C"/>
</dbReference>
<evidence type="ECO:0000259" key="3">
    <source>
        <dbReference type="Pfam" id="PF21057"/>
    </source>
</evidence>
<evidence type="ECO:0000259" key="2">
    <source>
        <dbReference type="Pfam" id="PF05603"/>
    </source>
</evidence>
<gene>
    <name evidence="4" type="ORF">TRAPUB_475</name>
</gene>
<dbReference type="Pfam" id="PF05603">
    <property type="entry name" value="Hikeshi-like_N"/>
    <property type="match status" value="1"/>
</dbReference>
<dbReference type="PANTHER" id="PTHR12925">
    <property type="entry name" value="HIKESHI FAMILY MEMBER"/>
    <property type="match status" value="1"/>
</dbReference>
<dbReference type="GO" id="GO:0005829">
    <property type="term" value="C:cytosol"/>
    <property type="evidence" value="ECO:0007669"/>
    <property type="project" value="TreeGrafter"/>
</dbReference>
<comment type="similarity">
    <text evidence="1">Belongs to the OPI10 family.</text>
</comment>
<feature type="domain" description="Hikeshi-like C-terminal" evidence="3">
    <location>
        <begin position="93"/>
        <end position="151"/>
    </location>
</feature>
<proteinExistence type="inferred from homology"/>
<dbReference type="AlphaFoldDB" id="A0A1M2VM26"/>
<dbReference type="InterPro" id="IPR031318">
    <property type="entry name" value="OPI10"/>
</dbReference>
<dbReference type="GO" id="GO:0061608">
    <property type="term" value="F:nuclear import signal receptor activity"/>
    <property type="evidence" value="ECO:0007669"/>
    <property type="project" value="TreeGrafter"/>
</dbReference>
<dbReference type="Pfam" id="PF21057">
    <property type="entry name" value="Hikeshi-like_C"/>
    <property type="match status" value="1"/>
</dbReference>
<dbReference type="OMA" id="REWHAKV"/>
<dbReference type="GO" id="GO:0006606">
    <property type="term" value="P:protein import into nucleus"/>
    <property type="evidence" value="ECO:0007669"/>
    <property type="project" value="TreeGrafter"/>
</dbReference>
<evidence type="ECO:0000256" key="1">
    <source>
        <dbReference type="ARBA" id="ARBA00006623"/>
    </source>
</evidence>
<name>A0A1M2VM26_TRAPU</name>
<keyword evidence="5" id="KW-1185">Reference proteome</keyword>
<dbReference type="Proteomes" id="UP000184267">
    <property type="component" value="Unassembled WGS sequence"/>
</dbReference>
<accession>A0A1M2VM26</accession>
<dbReference type="EMBL" id="MNAD01001025">
    <property type="protein sequence ID" value="OJT08626.1"/>
    <property type="molecule type" value="Genomic_DNA"/>
</dbReference>
<dbReference type="GO" id="GO:0005634">
    <property type="term" value="C:nucleus"/>
    <property type="evidence" value="ECO:0007669"/>
    <property type="project" value="TreeGrafter"/>
</dbReference>
<reference evidence="4 5" key="1">
    <citation type="submission" date="2016-10" db="EMBL/GenBank/DDBJ databases">
        <title>Genome sequence of the basidiomycete white-rot fungus Trametes pubescens.</title>
        <authorList>
            <person name="Makela M.R."/>
            <person name="Granchi Z."/>
            <person name="Peng M."/>
            <person name="De Vries R.P."/>
            <person name="Grigoriev I."/>
            <person name="Riley R."/>
            <person name="Hilden K."/>
        </authorList>
    </citation>
    <scope>NUCLEOTIDE SEQUENCE [LARGE SCALE GENOMIC DNA]</scope>
    <source>
        <strain evidence="4 5">FBCC735</strain>
    </source>
</reference>
<sequence length="153" mass="16392">MFGCLVAGRLLQTNLQQVDETHAIFELPSAGAINHVCVFLLGTVFSGAASDVSPADVTAILGLSIEPLAQIMQEVSSLPSAVVKANNNPTADATRLAERIVKHLFNYVSSFVGGNPSALSPDFLIPMGVIAKWYENFMAKVRNTGIAFLEREE</sequence>
<dbReference type="STRING" id="154538.A0A1M2VM26"/>